<evidence type="ECO:0000313" key="5">
    <source>
        <dbReference type="Proteomes" id="UP000291343"/>
    </source>
</evidence>
<dbReference type="GO" id="GO:0016020">
    <property type="term" value="C:membrane"/>
    <property type="evidence" value="ECO:0007669"/>
    <property type="project" value="TreeGrafter"/>
</dbReference>
<dbReference type="SUPFAM" id="SSF56219">
    <property type="entry name" value="DNase I-like"/>
    <property type="match status" value="1"/>
</dbReference>
<comment type="caution">
    <text evidence="4">The sequence shown here is derived from an EMBL/GenBank/DDBJ whole genome shotgun (WGS) entry which is preliminary data.</text>
</comment>
<dbReference type="InParanoid" id="A0A482WZN8"/>
<proteinExistence type="predicted"/>
<dbReference type="InterPro" id="IPR000300">
    <property type="entry name" value="IPPc"/>
</dbReference>
<reference evidence="4 5" key="1">
    <citation type="journal article" date="2017" name="Gigascience">
        <title>Genome sequence of the small brown planthopper, Laodelphax striatellus.</title>
        <authorList>
            <person name="Zhu J."/>
            <person name="Jiang F."/>
            <person name="Wang X."/>
            <person name="Yang P."/>
            <person name="Bao Y."/>
            <person name="Zhao W."/>
            <person name="Wang W."/>
            <person name="Lu H."/>
            <person name="Wang Q."/>
            <person name="Cui N."/>
            <person name="Li J."/>
            <person name="Chen X."/>
            <person name="Luo L."/>
            <person name="Yu J."/>
            <person name="Kang L."/>
            <person name="Cui F."/>
        </authorList>
    </citation>
    <scope>NUCLEOTIDE SEQUENCE [LARGE SCALE GENOMIC DNA]</scope>
    <source>
        <strain evidence="4">Lst14</strain>
    </source>
</reference>
<name>A0A482WZN8_LAOST</name>
<dbReference type="Pfam" id="PF16776">
    <property type="entry name" value="INPP5B_PH"/>
    <property type="match status" value="1"/>
</dbReference>
<organism evidence="4 5">
    <name type="scientific">Laodelphax striatellus</name>
    <name type="common">Small brown planthopper</name>
    <name type="synonym">Delphax striatella</name>
    <dbReference type="NCBI Taxonomy" id="195883"/>
    <lineage>
        <taxon>Eukaryota</taxon>
        <taxon>Metazoa</taxon>
        <taxon>Ecdysozoa</taxon>
        <taxon>Arthropoda</taxon>
        <taxon>Hexapoda</taxon>
        <taxon>Insecta</taxon>
        <taxon>Pterygota</taxon>
        <taxon>Neoptera</taxon>
        <taxon>Paraneoptera</taxon>
        <taxon>Hemiptera</taxon>
        <taxon>Auchenorrhyncha</taxon>
        <taxon>Fulgoroidea</taxon>
        <taxon>Delphacidae</taxon>
        <taxon>Criomorphinae</taxon>
        <taxon>Laodelphax</taxon>
    </lineage>
</organism>
<dbReference type="Proteomes" id="UP000291343">
    <property type="component" value="Unassembled WGS sequence"/>
</dbReference>
<dbReference type="AlphaFoldDB" id="A0A482WZN8"/>
<keyword evidence="5" id="KW-1185">Reference proteome</keyword>
<dbReference type="Pfam" id="PF22669">
    <property type="entry name" value="Exo_endo_phos2"/>
    <property type="match status" value="1"/>
</dbReference>
<evidence type="ECO:0000256" key="1">
    <source>
        <dbReference type="SAM" id="MobiDB-lite"/>
    </source>
</evidence>
<sequence>MQGWVGFSRILALVEREGNHALFILLSARMPPDTFTDLSIERVIAIDSDFRCDVDDASKHQDGNDIFVNVTSKKIKLLFEMVPGSKTSDFVSNLFRATDQVGKKRGGFPEFHWLSKYNSGSAQPHDEKEEIGSESLLLDSPELAVPRQSIAKGATPIAARESVIRYQMAMKEDDYTITEVIRVFVGTWNVNGQAPGASLADWLASDVEPPDIYAIGFQELDLSKEAFLFNDTPREDELESPQHNGSTSSTNCQFC</sequence>
<dbReference type="InterPro" id="IPR036691">
    <property type="entry name" value="Endo/exonu/phosph_ase_sf"/>
</dbReference>
<dbReference type="Gene3D" id="2.30.29.110">
    <property type="match status" value="1"/>
</dbReference>
<protein>
    <submittedName>
        <fullName evidence="4">Uncharacterized protein</fullName>
    </submittedName>
</protein>
<dbReference type="GO" id="GO:0004439">
    <property type="term" value="F:phosphatidylinositol-4,5-bisphosphate 5-phosphatase activity"/>
    <property type="evidence" value="ECO:0007669"/>
    <property type="project" value="TreeGrafter"/>
</dbReference>
<evidence type="ECO:0000313" key="4">
    <source>
        <dbReference type="EMBL" id="RZF39005.1"/>
    </source>
</evidence>
<feature type="domain" description="Inositol polyphosphate-related phosphatase" evidence="3">
    <location>
        <begin position="186"/>
        <end position="228"/>
    </location>
</feature>
<gene>
    <name evidence="4" type="ORF">LSTR_LSTR015773</name>
</gene>
<feature type="region of interest" description="Disordered" evidence="1">
    <location>
        <begin position="234"/>
        <end position="255"/>
    </location>
</feature>
<dbReference type="PANTHER" id="PTHR11200">
    <property type="entry name" value="INOSITOL 5-PHOSPHATASE"/>
    <property type="match status" value="1"/>
</dbReference>
<feature type="domain" description="INPP5B PH" evidence="2">
    <location>
        <begin position="2"/>
        <end position="118"/>
    </location>
</feature>
<dbReference type="GO" id="GO:0046856">
    <property type="term" value="P:phosphatidylinositol dephosphorylation"/>
    <property type="evidence" value="ECO:0007669"/>
    <property type="project" value="InterPro"/>
</dbReference>
<evidence type="ECO:0000259" key="3">
    <source>
        <dbReference type="Pfam" id="PF22669"/>
    </source>
</evidence>
<dbReference type="OrthoDB" id="7862313at2759"/>
<evidence type="ECO:0000259" key="2">
    <source>
        <dbReference type="Pfam" id="PF16776"/>
    </source>
</evidence>
<dbReference type="STRING" id="195883.A0A482WZN8"/>
<dbReference type="Gene3D" id="3.60.10.10">
    <property type="entry name" value="Endonuclease/exonuclease/phosphatase"/>
    <property type="match status" value="1"/>
</dbReference>
<dbReference type="InterPro" id="IPR031896">
    <property type="entry name" value="INPP5B_PH_dom"/>
</dbReference>
<accession>A0A482WZN8</accession>
<feature type="compositionally biased region" description="Polar residues" evidence="1">
    <location>
        <begin position="241"/>
        <end position="255"/>
    </location>
</feature>
<dbReference type="EMBL" id="QKKF02020936">
    <property type="protein sequence ID" value="RZF39005.1"/>
    <property type="molecule type" value="Genomic_DNA"/>
</dbReference>
<dbReference type="InterPro" id="IPR046985">
    <property type="entry name" value="IP5"/>
</dbReference>
<dbReference type="SMR" id="A0A482WZN8"/>
<dbReference type="PANTHER" id="PTHR11200:SF300">
    <property type="entry name" value="TYPE II INOSITOL 1,4,5-TRISPHOSPHATE 5-PHOSPHATASE"/>
    <property type="match status" value="1"/>
</dbReference>